<evidence type="ECO:0000313" key="2">
    <source>
        <dbReference type="Proteomes" id="UP000033423"/>
    </source>
</evidence>
<gene>
    <name evidence="1" type="ORF">MBAV_001181</name>
</gene>
<dbReference type="EMBL" id="LACI01000526">
    <property type="protein sequence ID" value="KJU86625.1"/>
    <property type="molecule type" value="Genomic_DNA"/>
</dbReference>
<comment type="caution">
    <text evidence="1">The sequence shown here is derived from an EMBL/GenBank/DDBJ whole genome shotgun (WGS) entry which is preliminary data.</text>
</comment>
<organism evidence="1 2">
    <name type="scientific">Candidatus Magnetobacterium bavaricum</name>
    <dbReference type="NCBI Taxonomy" id="29290"/>
    <lineage>
        <taxon>Bacteria</taxon>
        <taxon>Pseudomonadati</taxon>
        <taxon>Nitrospirota</taxon>
        <taxon>Thermodesulfovibrionia</taxon>
        <taxon>Thermodesulfovibrionales</taxon>
        <taxon>Candidatus Magnetobacteriaceae</taxon>
        <taxon>Candidatus Magnetobacterium</taxon>
    </lineage>
</organism>
<reference evidence="1 2" key="1">
    <citation type="submission" date="2015-02" db="EMBL/GenBank/DDBJ databases">
        <title>Single-cell genomics of uncultivated deep-branching MTB reveals a conserved set of magnetosome genes.</title>
        <authorList>
            <person name="Kolinko S."/>
            <person name="Richter M."/>
            <person name="Glockner F.O."/>
            <person name="Brachmann A."/>
            <person name="Schuler D."/>
        </authorList>
    </citation>
    <scope>NUCLEOTIDE SEQUENCE [LARGE SCALE GENOMIC DNA]</scope>
    <source>
        <strain evidence="1">TM-1</strain>
    </source>
</reference>
<protein>
    <submittedName>
        <fullName evidence="1">Transposase IS4 family protein</fullName>
    </submittedName>
</protein>
<evidence type="ECO:0000313" key="1">
    <source>
        <dbReference type="EMBL" id="KJU86625.1"/>
    </source>
</evidence>
<name>A0A0F3GXN7_9BACT</name>
<keyword evidence="2" id="KW-1185">Reference proteome</keyword>
<sequence length="57" mass="6298">MFLYDVTSSYLEGQQNELAAYGYNRDGKKAKKQIVIGLLTDDNGIPVAVRVFKGNTS</sequence>
<dbReference type="AlphaFoldDB" id="A0A0F3GXN7"/>
<accession>A0A0F3GXN7</accession>
<feature type="non-terminal residue" evidence="1">
    <location>
        <position position="57"/>
    </location>
</feature>
<proteinExistence type="predicted"/>
<dbReference type="Proteomes" id="UP000033423">
    <property type="component" value="Unassembled WGS sequence"/>
</dbReference>